<protein>
    <submittedName>
        <fullName evidence="1">Uncharacterized protein</fullName>
    </submittedName>
</protein>
<accession>A0ABQ5ETL8</accession>
<reference evidence="1" key="1">
    <citation type="journal article" date="2022" name="Int. J. Mol. Sci.">
        <title>Draft Genome of Tanacetum Coccineum: Genomic Comparison of Closely Related Tanacetum-Family Plants.</title>
        <authorList>
            <person name="Yamashiro T."/>
            <person name="Shiraishi A."/>
            <person name="Nakayama K."/>
            <person name="Satake H."/>
        </authorList>
    </citation>
    <scope>NUCLEOTIDE SEQUENCE</scope>
</reference>
<sequence>MLDNLRRHDVGYITFNLSSEWMVKRIKKMLIDGIDTWAPVNVKREIVYDPTPAIGAYFHADLLSAHEILVIRHAINEQRGELIVIVTPVRQRQHVEQCFAAAKIAKWLPSSDFGSYRSPMEEFKLISVKEMGKVLLEEFKQGDENEDSLRKKSAFAAGLYNVASQKYNESSHSRYQ</sequence>
<comment type="caution">
    <text evidence="1">The sequence shown here is derived from an EMBL/GenBank/DDBJ whole genome shotgun (WGS) entry which is preliminary data.</text>
</comment>
<dbReference type="EMBL" id="BQNB010016655">
    <property type="protein sequence ID" value="GJT54245.1"/>
    <property type="molecule type" value="Genomic_DNA"/>
</dbReference>
<dbReference type="Proteomes" id="UP001151760">
    <property type="component" value="Unassembled WGS sequence"/>
</dbReference>
<keyword evidence="2" id="KW-1185">Reference proteome</keyword>
<proteinExistence type="predicted"/>
<evidence type="ECO:0000313" key="2">
    <source>
        <dbReference type="Proteomes" id="UP001151760"/>
    </source>
</evidence>
<name>A0ABQ5ETL8_9ASTR</name>
<organism evidence="1 2">
    <name type="scientific">Tanacetum coccineum</name>
    <dbReference type="NCBI Taxonomy" id="301880"/>
    <lineage>
        <taxon>Eukaryota</taxon>
        <taxon>Viridiplantae</taxon>
        <taxon>Streptophyta</taxon>
        <taxon>Embryophyta</taxon>
        <taxon>Tracheophyta</taxon>
        <taxon>Spermatophyta</taxon>
        <taxon>Magnoliopsida</taxon>
        <taxon>eudicotyledons</taxon>
        <taxon>Gunneridae</taxon>
        <taxon>Pentapetalae</taxon>
        <taxon>asterids</taxon>
        <taxon>campanulids</taxon>
        <taxon>Asterales</taxon>
        <taxon>Asteraceae</taxon>
        <taxon>Asteroideae</taxon>
        <taxon>Anthemideae</taxon>
        <taxon>Anthemidinae</taxon>
        <taxon>Tanacetum</taxon>
    </lineage>
</organism>
<gene>
    <name evidence="1" type="ORF">Tco_0989299</name>
</gene>
<reference evidence="1" key="2">
    <citation type="submission" date="2022-01" db="EMBL/GenBank/DDBJ databases">
        <authorList>
            <person name="Yamashiro T."/>
            <person name="Shiraishi A."/>
            <person name="Satake H."/>
            <person name="Nakayama K."/>
        </authorList>
    </citation>
    <scope>NUCLEOTIDE SEQUENCE</scope>
</reference>
<evidence type="ECO:0000313" key="1">
    <source>
        <dbReference type="EMBL" id="GJT54245.1"/>
    </source>
</evidence>